<comment type="caution">
    <text evidence="5">The sequence shown here is derived from an EMBL/GenBank/DDBJ whole genome shotgun (WGS) entry which is preliminary data.</text>
</comment>
<evidence type="ECO:0000259" key="4">
    <source>
        <dbReference type="Pfam" id="PF00888"/>
    </source>
</evidence>
<sequence length="410" mass="46337">MCSTSTATSAVVEATKVSSELGDRIEKEAQSAYSEGRRVQKEKSSVIFPAPAAKRARRTSMDCAMAEDSVDDPGDKDGETPSVISDDHPVPPVGLPINGTVRPLSRGHCGTGPSTYRTGINRNGQFGSSNPSSNTGPKRVVIKNFRHRKSESSADQFESNWKILEEAVIAIQRKEKIHTGLEELYKTVENLCSYNLTNEMYLKLRQCILVHVTNELGRLLSESNAMLYFLQSLNNLWLEHCQQMVMIRSIFLFFDRTFVLQNSSILSLWDLGSEIFRDVIMKNDDVCNRSVGGILSLIETERQGSQIDRQLVKSLLRMMSSLSIYQTVFEKPFLDATKALYEVEGRNLSRDLDVSAYLKHVKRRLDEESNRVDYYLDFGTRKMLISITEQCFIVEHMDSFISRGKIKVSS</sequence>
<dbReference type="AlphaFoldDB" id="A0ABD6ET73"/>
<dbReference type="InterPro" id="IPR045093">
    <property type="entry name" value="Cullin"/>
</dbReference>
<accession>A0ABD6ET73</accession>
<dbReference type="SUPFAM" id="SSF74788">
    <property type="entry name" value="Cullin repeat-like"/>
    <property type="match status" value="1"/>
</dbReference>
<reference evidence="5 6" key="1">
    <citation type="submission" date="2024-08" db="EMBL/GenBank/DDBJ databases">
        <title>Gnathostoma spinigerum genome.</title>
        <authorList>
            <person name="Gonzalez-Bertolin B."/>
            <person name="Monzon S."/>
            <person name="Zaballos A."/>
            <person name="Jimenez P."/>
            <person name="Dekumyoy P."/>
            <person name="Varona S."/>
            <person name="Cuesta I."/>
            <person name="Sumanam S."/>
            <person name="Adisakwattana P."/>
            <person name="Gasser R.B."/>
            <person name="Hernandez-Gonzalez A."/>
            <person name="Young N.D."/>
            <person name="Perteguer M.J."/>
        </authorList>
    </citation>
    <scope>NUCLEOTIDE SEQUENCE [LARGE SCALE GENOMIC DNA]</scope>
    <source>
        <strain evidence="5">AL3</strain>
        <tissue evidence="5">Liver</tissue>
    </source>
</reference>
<feature type="compositionally biased region" description="Basic and acidic residues" evidence="3">
    <location>
        <begin position="73"/>
        <end position="89"/>
    </location>
</feature>
<feature type="compositionally biased region" description="Polar residues" evidence="3">
    <location>
        <begin position="112"/>
        <end position="136"/>
    </location>
</feature>
<evidence type="ECO:0000313" key="5">
    <source>
        <dbReference type="EMBL" id="MFH4982332.1"/>
    </source>
</evidence>
<protein>
    <recommendedName>
        <fullName evidence="4">Cullin N-terminal domain-containing protein</fullName>
    </recommendedName>
</protein>
<evidence type="ECO:0000256" key="2">
    <source>
        <dbReference type="ARBA" id="ARBA00022786"/>
    </source>
</evidence>
<dbReference type="PANTHER" id="PTHR11932">
    <property type="entry name" value="CULLIN"/>
    <property type="match status" value="1"/>
</dbReference>
<comment type="similarity">
    <text evidence="1">Belongs to the cullin family.</text>
</comment>
<feature type="compositionally biased region" description="Basic and acidic residues" evidence="3">
    <location>
        <begin position="28"/>
        <end position="44"/>
    </location>
</feature>
<dbReference type="FunFam" id="1.20.1310.10:FF:000059">
    <property type="entry name" value="Cullin-4B"/>
    <property type="match status" value="1"/>
</dbReference>
<feature type="region of interest" description="Disordered" evidence="3">
    <location>
        <begin position="28"/>
        <end position="138"/>
    </location>
</feature>
<keyword evidence="2" id="KW-0833">Ubl conjugation pathway</keyword>
<evidence type="ECO:0000256" key="1">
    <source>
        <dbReference type="ARBA" id="ARBA00006019"/>
    </source>
</evidence>
<dbReference type="Proteomes" id="UP001608902">
    <property type="component" value="Unassembled WGS sequence"/>
</dbReference>
<feature type="domain" description="Cullin N-terminal" evidence="4">
    <location>
        <begin position="161"/>
        <end position="403"/>
    </location>
</feature>
<dbReference type="Pfam" id="PF00888">
    <property type="entry name" value="Cullin"/>
    <property type="match status" value="1"/>
</dbReference>
<name>A0ABD6ET73_9BILA</name>
<gene>
    <name evidence="5" type="ORF">AB6A40_009041</name>
</gene>
<dbReference type="FunFam" id="1.20.1310.10:FF:000001">
    <property type="entry name" value="Cullin 3"/>
    <property type="match status" value="1"/>
</dbReference>
<proteinExistence type="inferred from homology"/>
<evidence type="ECO:0000313" key="6">
    <source>
        <dbReference type="Proteomes" id="UP001608902"/>
    </source>
</evidence>
<organism evidence="5 6">
    <name type="scientific">Gnathostoma spinigerum</name>
    <dbReference type="NCBI Taxonomy" id="75299"/>
    <lineage>
        <taxon>Eukaryota</taxon>
        <taxon>Metazoa</taxon>
        <taxon>Ecdysozoa</taxon>
        <taxon>Nematoda</taxon>
        <taxon>Chromadorea</taxon>
        <taxon>Rhabditida</taxon>
        <taxon>Spirurina</taxon>
        <taxon>Gnathostomatomorpha</taxon>
        <taxon>Gnathostomatoidea</taxon>
        <taxon>Gnathostomatidae</taxon>
        <taxon>Gnathostoma</taxon>
    </lineage>
</organism>
<dbReference type="InterPro" id="IPR001373">
    <property type="entry name" value="Cullin_N"/>
</dbReference>
<dbReference type="InterPro" id="IPR016159">
    <property type="entry name" value="Cullin_repeat-like_dom_sf"/>
</dbReference>
<keyword evidence="6" id="KW-1185">Reference proteome</keyword>
<evidence type="ECO:0000256" key="3">
    <source>
        <dbReference type="SAM" id="MobiDB-lite"/>
    </source>
</evidence>
<dbReference type="EMBL" id="JBGFUD010009019">
    <property type="protein sequence ID" value="MFH4982332.1"/>
    <property type="molecule type" value="Genomic_DNA"/>
</dbReference>
<dbReference type="Gene3D" id="1.20.1310.10">
    <property type="entry name" value="Cullin Repeats"/>
    <property type="match status" value="2"/>
</dbReference>